<reference evidence="1" key="1">
    <citation type="submission" date="2023-07" db="EMBL/GenBank/DDBJ databases">
        <title>Functional and genomic diversity of the sorghum phyllosphere microbiome.</title>
        <authorList>
            <person name="Shade A."/>
        </authorList>
    </citation>
    <scope>NUCLEOTIDE SEQUENCE</scope>
    <source>
        <strain evidence="1">SORGH_AS_1067</strain>
    </source>
</reference>
<dbReference type="EMBL" id="JAUTAN010000001">
    <property type="protein sequence ID" value="MDQ1103186.1"/>
    <property type="molecule type" value="Genomic_DNA"/>
</dbReference>
<proteinExistence type="predicted"/>
<comment type="caution">
    <text evidence="1">The sequence shown here is derived from an EMBL/GenBank/DDBJ whole genome shotgun (WGS) entry which is preliminary data.</text>
</comment>
<name>A0AAJ1TVT7_9ACTN</name>
<dbReference type="Proteomes" id="UP001239215">
    <property type="component" value="Unassembled WGS sequence"/>
</dbReference>
<sequence length="80" mass="8679">MSTATPADRLAYDDHAAPADLQRDCRETRAALRPSDVDAIAAAARRPAPSLDYADQRRDLKPQIEVSEAAARLAAALYQD</sequence>
<dbReference type="RefSeq" id="WP_307198620.1">
    <property type="nucleotide sequence ID" value="NZ_JAUTAN010000001.1"/>
</dbReference>
<gene>
    <name evidence="1" type="ORF">QE405_000470</name>
</gene>
<protein>
    <submittedName>
        <fullName evidence="1">Uncharacterized protein</fullName>
    </submittedName>
</protein>
<evidence type="ECO:0000313" key="1">
    <source>
        <dbReference type="EMBL" id="MDQ1103186.1"/>
    </source>
</evidence>
<dbReference type="AlphaFoldDB" id="A0AAJ1TVT7"/>
<organism evidence="1 2">
    <name type="scientific">Nocardioides zeae</name>
    <dbReference type="NCBI Taxonomy" id="1457234"/>
    <lineage>
        <taxon>Bacteria</taxon>
        <taxon>Bacillati</taxon>
        <taxon>Actinomycetota</taxon>
        <taxon>Actinomycetes</taxon>
        <taxon>Propionibacteriales</taxon>
        <taxon>Nocardioidaceae</taxon>
        <taxon>Nocardioides</taxon>
    </lineage>
</organism>
<evidence type="ECO:0000313" key="2">
    <source>
        <dbReference type="Proteomes" id="UP001239215"/>
    </source>
</evidence>
<accession>A0AAJ1TVT7</accession>